<reference evidence="1 2" key="1">
    <citation type="submission" date="2021-03" db="EMBL/GenBank/DDBJ databases">
        <title>Isolation and description of Capnocytophaga bilenii sp. nov., a novel Capnocytophaga species, isolated from a gingivitis subject.</title>
        <authorList>
            <person name="Antezack A."/>
            <person name="Monnet-Corti V."/>
            <person name="La Scola B."/>
        </authorList>
    </citation>
    <scope>NUCLEOTIDE SEQUENCE [LARGE SCALE GENOMIC DNA]</scope>
    <source>
        <strain evidence="1 2">Marseille-Q4570</strain>
    </source>
</reference>
<protein>
    <submittedName>
        <fullName evidence="1">Uncharacterized protein</fullName>
    </submittedName>
</protein>
<name>A0ABS3PXP8_9FLAO</name>
<accession>A0ABS3PXP8</accession>
<evidence type="ECO:0000313" key="1">
    <source>
        <dbReference type="EMBL" id="MBO1883699.1"/>
    </source>
</evidence>
<keyword evidence="2" id="KW-1185">Reference proteome</keyword>
<comment type="caution">
    <text evidence="1">The sequence shown here is derived from an EMBL/GenBank/DDBJ whole genome shotgun (WGS) entry which is preliminary data.</text>
</comment>
<sequence>MVLILSSIAREERKIRDGCRKEVTKGLFDAREKLLKELLEAIEEEKRTQTTSEK</sequence>
<dbReference type="Proteomes" id="UP000681610">
    <property type="component" value="Unassembled WGS sequence"/>
</dbReference>
<proteinExistence type="predicted"/>
<evidence type="ECO:0000313" key="2">
    <source>
        <dbReference type="Proteomes" id="UP000681610"/>
    </source>
</evidence>
<dbReference type="RefSeq" id="WP_208058324.1">
    <property type="nucleotide sequence ID" value="NZ_JAGDYP010000003.1"/>
</dbReference>
<gene>
    <name evidence="1" type="ORF">J4N46_04505</name>
</gene>
<dbReference type="EMBL" id="JAGDYP010000003">
    <property type="protein sequence ID" value="MBO1883699.1"/>
    <property type="molecule type" value="Genomic_DNA"/>
</dbReference>
<organism evidence="1 2">
    <name type="scientific">Capnocytophaga bilenii</name>
    <dbReference type="NCBI Taxonomy" id="2819369"/>
    <lineage>
        <taxon>Bacteria</taxon>
        <taxon>Pseudomonadati</taxon>
        <taxon>Bacteroidota</taxon>
        <taxon>Flavobacteriia</taxon>
        <taxon>Flavobacteriales</taxon>
        <taxon>Flavobacteriaceae</taxon>
        <taxon>Capnocytophaga</taxon>
    </lineage>
</organism>